<sequence>MWFLILRYEAYDSENNVTIYAEFADILILAKSTPSSGGKRLIWTVYSAALDYHALQMLFACLYPRDESRIQLDAALSQILAIASKALGEDPLQIYRFIWSLSIAFSKTHGHSGQHWLAAQLDRARVLMPNFDVPDFMQQHNLAA</sequence>
<protein>
    <submittedName>
        <fullName evidence="1">Uncharacterized protein</fullName>
    </submittedName>
</protein>
<evidence type="ECO:0000313" key="2">
    <source>
        <dbReference type="Proteomes" id="UP000722485"/>
    </source>
</evidence>
<dbReference type="AlphaFoldDB" id="A0A9P5HPG9"/>
<dbReference type="OrthoDB" id="648861at2759"/>
<evidence type="ECO:0000313" key="1">
    <source>
        <dbReference type="EMBL" id="KAF7555909.1"/>
    </source>
</evidence>
<accession>A0A9P5HPG9</accession>
<dbReference type="Proteomes" id="UP000722485">
    <property type="component" value="Unassembled WGS sequence"/>
</dbReference>
<keyword evidence="2" id="KW-1185">Reference proteome</keyword>
<gene>
    <name evidence="1" type="ORF">G7Z17_g1832</name>
</gene>
<comment type="caution">
    <text evidence="1">The sequence shown here is derived from an EMBL/GenBank/DDBJ whole genome shotgun (WGS) entry which is preliminary data.</text>
</comment>
<organism evidence="1 2">
    <name type="scientific">Cylindrodendrum hubeiense</name>
    <dbReference type="NCBI Taxonomy" id="595255"/>
    <lineage>
        <taxon>Eukaryota</taxon>
        <taxon>Fungi</taxon>
        <taxon>Dikarya</taxon>
        <taxon>Ascomycota</taxon>
        <taxon>Pezizomycotina</taxon>
        <taxon>Sordariomycetes</taxon>
        <taxon>Hypocreomycetidae</taxon>
        <taxon>Hypocreales</taxon>
        <taxon>Nectriaceae</taxon>
        <taxon>Cylindrodendrum</taxon>
    </lineage>
</organism>
<name>A0A9P5HPG9_9HYPO</name>
<reference evidence="1" key="1">
    <citation type="submission" date="2020-03" db="EMBL/GenBank/DDBJ databases">
        <title>Draft Genome Sequence of Cylindrodendrum hubeiense.</title>
        <authorList>
            <person name="Buettner E."/>
            <person name="Kellner H."/>
        </authorList>
    </citation>
    <scope>NUCLEOTIDE SEQUENCE</scope>
    <source>
        <strain evidence="1">IHI 201604</strain>
    </source>
</reference>
<dbReference type="EMBL" id="JAANBB010000016">
    <property type="protein sequence ID" value="KAF7555909.1"/>
    <property type="molecule type" value="Genomic_DNA"/>
</dbReference>
<proteinExistence type="predicted"/>